<dbReference type="EMBL" id="ACIS01000005">
    <property type="protein sequence ID" value="EEG08595.1"/>
    <property type="molecule type" value="Genomic_DNA"/>
</dbReference>
<dbReference type="PANTHER" id="PTHR42770">
    <property type="entry name" value="AMINO ACID TRANSPORTER-RELATED"/>
    <property type="match status" value="1"/>
</dbReference>
<evidence type="ECO:0000256" key="3">
    <source>
        <dbReference type="ARBA" id="ARBA00022692"/>
    </source>
</evidence>
<evidence type="ECO:0000256" key="2">
    <source>
        <dbReference type="ARBA" id="ARBA00022475"/>
    </source>
</evidence>
<dbReference type="Gene3D" id="1.20.1740.10">
    <property type="entry name" value="Amino acid/polyamine transporter I"/>
    <property type="match status" value="1"/>
</dbReference>
<feature type="transmembrane region" description="Helical" evidence="6">
    <location>
        <begin position="243"/>
        <end position="264"/>
    </location>
</feature>
<proteinExistence type="predicted"/>
<feature type="transmembrane region" description="Helical" evidence="6">
    <location>
        <begin position="203"/>
        <end position="223"/>
    </location>
</feature>
<name>B9Z418_9NEIS</name>
<evidence type="ECO:0000256" key="5">
    <source>
        <dbReference type="ARBA" id="ARBA00023136"/>
    </source>
</evidence>
<comment type="caution">
    <text evidence="7">The sequence shown here is derived from an EMBL/GenBank/DDBJ whole genome shotgun (WGS) entry which is preliminary data.</text>
</comment>
<feature type="transmembrane region" description="Helical" evidence="6">
    <location>
        <begin position="344"/>
        <end position="364"/>
    </location>
</feature>
<evidence type="ECO:0000313" key="8">
    <source>
        <dbReference type="Proteomes" id="UP000003165"/>
    </source>
</evidence>
<dbReference type="RefSeq" id="WP_008954123.1">
    <property type="nucleotide sequence ID" value="NZ_ACIS01000005.1"/>
</dbReference>
<dbReference type="GO" id="GO:0005886">
    <property type="term" value="C:plasma membrane"/>
    <property type="evidence" value="ECO:0007669"/>
    <property type="project" value="UniProtKB-SubCell"/>
</dbReference>
<keyword evidence="2" id="KW-1003">Cell membrane</keyword>
<dbReference type="PIRSF" id="PIRSF006060">
    <property type="entry name" value="AA_transporter"/>
    <property type="match status" value="1"/>
</dbReference>
<feature type="transmembrane region" description="Helical" evidence="6">
    <location>
        <begin position="164"/>
        <end position="183"/>
    </location>
</feature>
<dbReference type="GO" id="GO:0022857">
    <property type="term" value="F:transmembrane transporter activity"/>
    <property type="evidence" value="ECO:0007669"/>
    <property type="project" value="InterPro"/>
</dbReference>
<feature type="transmembrane region" description="Helical" evidence="6">
    <location>
        <begin position="441"/>
        <end position="461"/>
    </location>
</feature>
<feature type="transmembrane region" description="Helical" evidence="6">
    <location>
        <begin position="370"/>
        <end position="390"/>
    </location>
</feature>
<organism evidence="7 8">
    <name type="scientific">Pseudogulbenkiania ferrooxidans 2002</name>
    <dbReference type="NCBI Taxonomy" id="279714"/>
    <lineage>
        <taxon>Bacteria</taxon>
        <taxon>Pseudomonadati</taxon>
        <taxon>Pseudomonadota</taxon>
        <taxon>Betaproteobacteria</taxon>
        <taxon>Neisseriales</taxon>
        <taxon>Chromobacteriaceae</taxon>
        <taxon>Pseudogulbenkiania</taxon>
    </lineage>
</organism>
<dbReference type="eggNOG" id="COG0531">
    <property type="taxonomic scope" value="Bacteria"/>
</dbReference>
<evidence type="ECO:0000256" key="1">
    <source>
        <dbReference type="ARBA" id="ARBA00004651"/>
    </source>
</evidence>
<feature type="transmembrane region" description="Helical" evidence="6">
    <location>
        <begin position="15"/>
        <end position="36"/>
    </location>
</feature>
<feature type="transmembrane region" description="Helical" evidence="6">
    <location>
        <begin position="136"/>
        <end position="157"/>
    </location>
</feature>
<accession>B9Z418</accession>
<dbReference type="Proteomes" id="UP000003165">
    <property type="component" value="Unassembled WGS sequence"/>
</dbReference>
<feature type="transmembrane region" description="Helical" evidence="6">
    <location>
        <begin position="98"/>
        <end position="124"/>
    </location>
</feature>
<dbReference type="Pfam" id="PF13520">
    <property type="entry name" value="AA_permease_2"/>
    <property type="match status" value="1"/>
</dbReference>
<reference evidence="7 8" key="1">
    <citation type="submission" date="2009-02" db="EMBL/GenBank/DDBJ databases">
        <title>Sequencing of the draft genome and assembly of Lutiella nitroferrum 2002.</title>
        <authorList>
            <consortium name="US DOE Joint Genome Institute (JGI-PGF)"/>
            <person name="Lucas S."/>
            <person name="Copeland A."/>
            <person name="Lapidus A."/>
            <person name="Glavina del Rio T."/>
            <person name="Tice H."/>
            <person name="Bruce D."/>
            <person name="Goodwin L."/>
            <person name="Pitluck S."/>
            <person name="Larimer F."/>
            <person name="Land M.L."/>
            <person name="Hauser L."/>
            <person name="Coates J.D."/>
        </authorList>
    </citation>
    <scope>NUCLEOTIDE SEQUENCE [LARGE SCALE GENOMIC DNA]</scope>
    <source>
        <strain evidence="7 8">2002</strain>
    </source>
</reference>
<dbReference type="PANTHER" id="PTHR42770:SF12">
    <property type="entry name" value="AMINO ACID TRANSPORTER"/>
    <property type="match status" value="1"/>
</dbReference>
<keyword evidence="5 6" id="KW-0472">Membrane</keyword>
<keyword evidence="4 6" id="KW-1133">Transmembrane helix</keyword>
<feature type="transmembrane region" description="Helical" evidence="6">
    <location>
        <begin position="297"/>
        <end position="323"/>
    </location>
</feature>
<protein>
    <submittedName>
        <fullName evidence="7">Amino acid permease-associated region</fullName>
    </submittedName>
</protein>
<dbReference type="AlphaFoldDB" id="B9Z418"/>
<feature type="transmembrane region" description="Helical" evidence="6">
    <location>
        <begin position="410"/>
        <end position="429"/>
    </location>
</feature>
<keyword evidence="8" id="KW-1185">Reference proteome</keyword>
<keyword evidence="3 6" id="KW-0812">Transmembrane</keyword>
<evidence type="ECO:0000256" key="6">
    <source>
        <dbReference type="SAM" id="Phobius"/>
    </source>
</evidence>
<dbReference type="InterPro" id="IPR002293">
    <property type="entry name" value="AA/rel_permease1"/>
</dbReference>
<evidence type="ECO:0000256" key="4">
    <source>
        <dbReference type="ARBA" id="ARBA00022989"/>
    </source>
</evidence>
<dbReference type="InterPro" id="IPR050367">
    <property type="entry name" value="APC_superfamily"/>
</dbReference>
<feature type="transmembrane region" description="Helical" evidence="6">
    <location>
        <begin position="42"/>
        <end position="60"/>
    </location>
</feature>
<evidence type="ECO:0000313" key="7">
    <source>
        <dbReference type="EMBL" id="EEG08595.1"/>
    </source>
</evidence>
<comment type="subcellular location">
    <subcellularLocation>
        <location evidence="1">Cell membrane</location>
        <topology evidence="1">Multi-pass membrane protein</topology>
    </subcellularLocation>
</comment>
<sequence precursor="true">MSLHQKLTRYLDQGVVGFPVALASSVGVVMASPVILTVTSGFGMAGSTFALAMVIAYIMMQAQATTFSEAASMLPTSGAVYDYISCGMGRFFAITGTIAAYLLVHVFAGTAETILSGIMALVNFEHLNTMMEHSGTSWMVGVAMVIFFGILNALGITIFGKAEIILTFGMWATLTIFGILGLIKAPAVKLDGWFGAPVSLQDPTAVLSLIGMAMFMFVGFELVTPLAPELKNSGRNIPRAAKIGLTGVAVTMFIYGAAVVRQVANVAMDPKGATHLLDTPMAVPQFAGQVMGPFGKIWLGIGLLFAGAATINTLIAALPRILYGMALDGALPKIFTYLHPRFKTPLFGILVAVAVPCLHAWAINGDLDRIMPLVLAAVCAWGVAYLLVTLSIVRLRFTRPDFPRAYRSPFFPLPQVISSAGILIAIWYITPPGMDPHAIYVPFGIMLGLTALYGLFWTVFVQKVHPFRPVPIEQILEEEFSKTAEHGALIDEEISRAHQAG</sequence>
<gene>
    <name evidence="7" type="ORF">FuraDRAFT_2103</name>
</gene>